<dbReference type="Gene3D" id="3.40.1090.10">
    <property type="entry name" value="Cytosolic phospholipase A2 catalytic domain"/>
    <property type="match status" value="1"/>
</dbReference>
<accession>A0A7S2KLG9</accession>
<reference evidence="4" key="1">
    <citation type="submission" date="2021-01" db="EMBL/GenBank/DDBJ databases">
        <authorList>
            <person name="Corre E."/>
            <person name="Pelletier E."/>
            <person name="Niang G."/>
            <person name="Scheremetjew M."/>
            <person name="Finn R."/>
            <person name="Kale V."/>
            <person name="Holt S."/>
            <person name="Cochrane G."/>
            <person name="Meng A."/>
            <person name="Brown T."/>
            <person name="Cohen L."/>
        </authorList>
    </citation>
    <scope>NUCLEOTIDE SEQUENCE</scope>
    <source>
        <strain evidence="4">B650</strain>
    </source>
</reference>
<feature type="domain" description="PNPLA" evidence="3">
    <location>
        <begin position="4"/>
        <end position="182"/>
    </location>
</feature>
<comment type="caution">
    <text evidence="2">Lacks conserved residue(s) required for the propagation of feature annotation.</text>
</comment>
<keyword evidence="1 2" id="KW-0443">Lipid metabolism</keyword>
<dbReference type="GO" id="GO:0016020">
    <property type="term" value="C:membrane"/>
    <property type="evidence" value="ECO:0007669"/>
    <property type="project" value="TreeGrafter"/>
</dbReference>
<dbReference type="GO" id="GO:0055088">
    <property type="term" value="P:lipid homeostasis"/>
    <property type="evidence" value="ECO:0007669"/>
    <property type="project" value="TreeGrafter"/>
</dbReference>
<dbReference type="PANTHER" id="PTHR12406">
    <property type="entry name" value="CALCIUM-INDEPENDENT PHOSPHOLIPASE A2 IPLA2 -RELATED"/>
    <property type="match status" value="1"/>
</dbReference>
<feature type="short sequence motif" description="GXSXG" evidence="2">
    <location>
        <begin position="37"/>
        <end position="41"/>
    </location>
</feature>
<dbReference type="EMBL" id="HBGY01015584">
    <property type="protein sequence ID" value="CAD9580353.1"/>
    <property type="molecule type" value="Transcribed_RNA"/>
</dbReference>
<dbReference type="AlphaFoldDB" id="A0A7S2KLG9"/>
<dbReference type="GO" id="GO:0005737">
    <property type="term" value="C:cytoplasm"/>
    <property type="evidence" value="ECO:0007669"/>
    <property type="project" value="TreeGrafter"/>
</dbReference>
<dbReference type="PROSITE" id="PS51635">
    <property type="entry name" value="PNPLA"/>
    <property type="match status" value="1"/>
</dbReference>
<evidence type="ECO:0000256" key="2">
    <source>
        <dbReference type="PROSITE-ProRule" id="PRU01161"/>
    </source>
</evidence>
<feature type="active site" description="Nucleophile" evidence="2">
    <location>
        <position position="39"/>
    </location>
</feature>
<dbReference type="SUPFAM" id="SSF52151">
    <property type="entry name" value="FabD/lysophospholipase-like"/>
    <property type="match status" value="1"/>
</dbReference>
<feature type="active site" description="Proton acceptor" evidence="2">
    <location>
        <position position="169"/>
    </location>
</feature>
<keyword evidence="2" id="KW-0442">Lipid degradation</keyword>
<dbReference type="InterPro" id="IPR016035">
    <property type="entry name" value="Acyl_Trfase/lysoPLipase"/>
</dbReference>
<name>A0A7S2KLG9_9STRA</name>
<sequence length="276" mass="30128">MIGFSFSPGGLLFPYHLGVIKSLTNTNHLTEENPIAGSSAGAIAVASHAANVTPEQALEGCIRISDACEEMGGARGRLLPLLEQELNALLPQDAHRVVNERSGLTGLAYKEVFPVQKNVLATRFDSREQLIEDVCNSSMFPFFSSPWPCVIRKGKKSNLNSKINDRDDDNAVWNALPRVVVDGYFTVPRERFGCPDLEELGVCDRTVTISVLPHDAIGLTASDGGPRDRISPVVRSNEEFTDLFRGAVSPSPRKFMVELFERGVADGEAWASNEVL</sequence>
<evidence type="ECO:0000259" key="3">
    <source>
        <dbReference type="PROSITE" id="PS51635"/>
    </source>
</evidence>
<protein>
    <recommendedName>
        <fullName evidence="3">PNPLA domain-containing protein</fullName>
    </recommendedName>
</protein>
<gene>
    <name evidence="4" type="ORF">LDAN0321_LOCUS10101</name>
</gene>
<dbReference type="GO" id="GO:0005811">
    <property type="term" value="C:lipid droplet"/>
    <property type="evidence" value="ECO:0007669"/>
    <property type="project" value="TreeGrafter"/>
</dbReference>
<dbReference type="GO" id="GO:0004806">
    <property type="term" value="F:triacylglycerol lipase activity"/>
    <property type="evidence" value="ECO:0007669"/>
    <property type="project" value="TreeGrafter"/>
</dbReference>
<dbReference type="InterPro" id="IPR033562">
    <property type="entry name" value="PLPL"/>
</dbReference>
<proteinExistence type="predicted"/>
<keyword evidence="2" id="KW-0378">Hydrolase</keyword>
<organism evidence="4">
    <name type="scientific">Leptocylindrus danicus</name>
    <dbReference type="NCBI Taxonomy" id="163516"/>
    <lineage>
        <taxon>Eukaryota</taxon>
        <taxon>Sar</taxon>
        <taxon>Stramenopiles</taxon>
        <taxon>Ochrophyta</taxon>
        <taxon>Bacillariophyta</taxon>
        <taxon>Coscinodiscophyceae</taxon>
        <taxon>Chaetocerotophycidae</taxon>
        <taxon>Leptocylindrales</taxon>
        <taxon>Leptocylindraceae</taxon>
        <taxon>Leptocylindrus</taxon>
    </lineage>
</organism>
<dbReference type="InterPro" id="IPR002641">
    <property type="entry name" value="PNPLA_dom"/>
</dbReference>
<dbReference type="GO" id="GO:0019433">
    <property type="term" value="P:triglyceride catabolic process"/>
    <property type="evidence" value="ECO:0007669"/>
    <property type="project" value="TreeGrafter"/>
</dbReference>
<evidence type="ECO:0000256" key="1">
    <source>
        <dbReference type="ARBA" id="ARBA00023098"/>
    </source>
</evidence>
<dbReference type="PANTHER" id="PTHR12406:SF7">
    <property type="entry name" value="PATATIN-LIKE PHOSPHOLIPASE DOMAIN-CONTAINING PROTEIN 4"/>
    <property type="match status" value="1"/>
</dbReference>
<evidence type="ECO:0000313" key="4">
    <source>
        <dbReference type="EMBL" id="CAD9580353.1"/>
    </source>
</evidence>